<organism evidence="2 3">
    <name type="scientific">Lentinus tigrinus ALCF2SS1-6</name>
    <dbReference type="NCBI Taxonomy" id="1328759"/>
    <lineage>
        <taxon>Eukaryota</taxon>
        <taxon>Fungi</taxon>
        <taxon>Dikarya</taxon>
        <taxon>Basidiomycota</taxon>
        <taxon>Agaricomycotina</taxon>
        <taxon>Agaricomycetes</taxon>
        <taxon>Polyporales</taxon>
        <taxon>Polyporaceae</taxon>
        <taxon>Lentinus</taxon>
    </lineage>
</organism>
<keyword evidence="3" id="KW-1185">Reference proteome</keyword>
<feature type="compositionally biased region" description="Basic and acidic residues" evidence="1">
    <location>
        <begin position="51"/>
        <end position="65"/>
    </location>
</feature>
<dbReference type="EMBL" id="ML122300">
    <property type="protein sequence ID" value="RPD54888.1"/>
    <property type="molecule type" value="Genomic_DNA"/>
</dbReference>
<evidence type="ECO:0000313" key="2">
    <source>
        <dbReference type="EMBL" id="RPD54888.1"/>
    </source>
</evidence>
<evidence type="ECO:0000313" key="3">
    <source>
        <dbReference type="Proteomes" id="UP000313359"/>
    </source>
</evidence>
<dbReference type="Proteomes" id="UP000313359">
    <property type="component" value="Unassembled WGS sequence"/>
</dbReference>
<dbReference type="AlphaFoldDB" id="A0A5C2RT56"/>
<name>A0A5C2RT56_9APHY</name>
<accession>A0A5C2RT56</accession>
<evidence type="ECO:0000256" key="1">
    <source>
        <dbReference type="SAM" id="MobiDB-lite"/>
    </source>
</evidence>
<gene>
    <name evidence="2" type="ORF">L227DRAFT_580048</name>
</gene>
<protein>
    <submittedName>
        <fullName evidence="2">Uncharacterized protein</fullName>
    </submittedName>
</protein>
<reference evidence="2" key="1">
    <citation type="journal article" date="2018" name="Genome Biol. Evol.">
        <title>Genomics and development of Lentinus tigrinus, a white-rot wood-decaying mushroom with dimorphic fruiting bodies.</title>
        <authorList>
            <person name="Wu B."/>
            <person name="Xu Z."/>
            <person name="Knudson A."/>
            <person name="Carlson A."/>
            <person name="Chen N."/>
            <person name="Kovaka S."/>
            <person name="LaButti K."/>
            <person name="Lipzen A."/>
            <person name="Pennachio C."/>
            <person name="Riley R."/>
            <person name="Schakwitz W."/>
            <person name="Umezawa K."/>
            <person name="Ohm R.A."/>
            <person name="Grigoriev I.V."/>
            <person name="Nagy L.G."/>
            <person name="Gibbons J."/>
            <person name="Hibbett D."/>
        </authorList>
    </citation>
    <scope>NUCLEOTIDE SEQUENCE [LARGE SCALE GENOMIC DNA]</scope>
    <source>
        <strain evidence="2">ALCF2SS1-6</strain>
    </source>
</reference>
<feature type="region of interest" description="Disordered" evidence="1">
    <location>
        <begin position="42"/>
        <end position="65"/>
    </location>
</feature>
<proteinExistence type="predicted"/>
<sequence length="65" mass="7617">MRRPPQLPPTEHFFEHLDAFADRIQDACPTLRGLQIKIRRLGGRKVPRTVRRGDSTRPRRTTKDP</sequence>